<name>A0A6J5NGI3_9CAUD</name>
<reference evidence="1" key="1">
    <citation type="submission" date="2020-04" db="EMBL/GenBank/DDBJ databases">
        <authorList>
            <person name="Chiriac C."/>
            <person name="Salcher M."/>
            <person name="Ghai R."/>
            <person name="Kavagutti S V."/>
        </authorList>
    </citation>
    <scope>NUCLEOTIDE SEQUENCE</scope>
</reference>
<proteinExistence type="predicted"/>
<dbReference type="EMBL" id="LR796651">
    <property type="protein sequence ID" value="CAB4157832.1"/>
    <property type="molecule type" value="Genomic_DNA"/>
</dbReference>
<gene>
    <name evidence="1" type="ORF">UFOVP694_51</name>
</gene>
<organism evidence="1">
    <name type="scientific">uncultured Caudovirales phage</name>
    <dbReference type="NCBI Taxonomy" id="2100421"/>
    <lineage>
        <taxon>Viruses</taxon>
        <taxon>Duplodnaviria</taxon>
        <taxon>Heunggongvirae</taxon>
        <taxon>Uroviricota</taxon>
        <taxon>Caudoviricetes</taxon>
        <taxon>Peduoviridae</taxon>
        <taxon>Maltschvirus</taxon>
        <taxon>Maltschvirus maltsch</taxon>
    </lineage>
</organism>
<protein>
    <submittedName>
        <fullName evidence="1">Uncharacterized protein</fullName>
    </submittedName>
</protein>
<evidence type="ECO:0000313" key="1">
    <source>
        <dbReference type="EMBL" id="CAB4157832.1"/>
    </source>
</evidence>
<sequence length="74" mass="8121">MPITQVSNLDTHPTEIINLDCRTTFVTTLDALCSEFATVMPFRVNFQTIDIGGYSPTNIPPIGIAVIGFNNYIS</sequence>
<accession>A0A6J5NGI3</accession>